<dbReference type="OrthoDB" id="220328at2"/>
<name>A0A4R6XYU0_9GAMM</name>
<protein>
    <recommendedName>
        <fullName evidence="1">LTD domain-containing protein</fullName>
    </recommendedName>
</protein>
<dbReference type="EMBL" id="SNZB01000001">
    <property type="protein sequence ID" value="TDR23494.1"/>
    <property type="molecule type" value="Genomic_DNA"/>
</dbReference>
<gene>
    <name evidence="2" type="ORF">C8D91_0356</name>
</gene>
<dbReference type="InterPro" id="IPR001322">
    <property type="entry name" value="Lamin_tail_dom"/>
</dbReference>
<evidence type="ECO:0000259" key="1">
    <source>
        <dbReference type="PROSITE" id="PS51841"/>
    </source>
</evidence>
<dbReference type="Proteomes" id="UP000295724">
    <property type="component" value="Unassembled WGS sequence"/>
</dbReference>
<dbReference type="RefSeq" id="WP_099017870.1">
    <property type="nucleotide sequence ID" value="NZ_NIHB01000001.1"/>
</dbReference>
<sequence>MKNVIYLLIIGMNFLSTARANNGVLEINEIVANPNGVDENCEYIELTGAAGLALTDHYFVSVEGDSTSNEGTADMVVDLNAQVLGSNGLLVITAEDTQGACGSRTWGVPATTLVRDAAMDGGRLENGSNSFLLIHSPTPMVEATDYDANDDGVLELPANASIVDGLGWSDGGTGDLIYGMVNLALTAGGTPDMATRFPGNTAPNDSAAWYHGDMDGSANSVLYDLTQVSSNFPEGGMLTPGVENMPNDVIFKHGFE</sequence>
<feature type="domain" description="LTD" evidence="1">
    <location>
        <begin position="13"/>
        <end position="170"/>
    </location>
</feature>
<keyword evidence="3" id="KW-1185">Reference proteome</keyword>
<dbReference type="PROSITE" id="PS51841">
    <property type="entry name" value="LTD"/>
    <property type="match status" value="1"/>
</dbReference>
<comment type="caution">
    <text evidence="2">The sequence shown here is derived from an EMBL/GenBank/DDBJ whole genome shotgun (WGS) entry which is preliminary data.</text>
</comment>
<evidence type="ECO:0000313" key="3">
    <source>
        <dbReference type="Proteomes" id="UP000295724"/>
    </source>
</evidence>
<proteinExistence type="predicted"/>
<organism evidence="2 3">
    <name type="scientific">Marinicella litoralis</name>
    <dbReference type="NCBI Taxonomy" id="644220"/>
    <lineage>
        <taxon>Bacteria</taxon>
        <taxon>Pseudomonadati</taxon>
        <taxon>Pseudomonadota</taxon>
        <taxon>Gammaproteobacteria</taxon>
        <taxon>Lysobacterales</taxon>
        <taxon>Marinicellaceae</taxon>
        <taxon>Marinicella</taxon>
    </lineage>
</organism>
<dbReference type="AlphaFoldDB" id="A0A4R6XYU0"/>
<evidence type="ECO:0000313" key="2">
    <source>
        <dbReference type="EMBL" id="TDR23494.1"/>
    </source>
</evidence>
<accession>A0A4R6XYU0</accession>
<reference evidence="2 3" key="1">
    <citation type="submission" date="2019-03" db="EMBL/GenBank/DDBJ databases">
        <title>Genomic Encyclopedia of Type Strains, Phase IV (KMG-IV): sequencing the most valuable type-strain genomes for metagenomic binning, comparative biology and taxonomic classification.</title>
        <authorList>
            <person name="Goeker M."/>
        </authorList>
    </citation>
    <scope>NUCLEOTIDE SEQUENCE [LARGE SCALE GENOMIC DNA]</scope>
    <source>
        <strain evidence="2 3">DSM 25488</strain>
    </source>
</reference>